<dbReference type="Proteomes" id="UP001623349">
    <property type="component" value="Unassembled WGS sequence"/>
</dbReference>
<dbReference type="InterPro" id="IPR035892">
    <property type="entry name" value="C2_domain_sf"/>
</dbReference>
<keyword evidence="2" id="KW-1185">Reference proteome</keyword>
<dbReference type="EMBL" id="BAAFST010000001">
    <property type="protein sequence ID" value="GAB1285852.1"/>
    <property type="molecule type" value="Genomic_DNA"/>
</dbReference>
<proteinExistence type="predicted"/>
<gene>
    <name evidence="1" type="ORF">APTSU1_000108200</name>
</gene>
<protein>
    <submittedName>
        <fullName evidence="1">Fer-1-like protein 4</fullName>
    </submittedName>
</protein>
<dbReference type="Gene3D" id="2.60.40.150">
    <property type="entry name" value="C2 domain"/>
    <property type="match status" value="1"/>
</dbReference>
<evidence type="ECO:0000313" key="2">
    <source>
        <dbReference type="Proteomes" id="UP001623349"/>
    </source>
</evidence>
<organism evidence="1 2">
    <name type="scientific">Apodemus speciosus</name>
    <name type="common">Large Japanese field mouse</name>
    <dbReference type="NCBI Taxonomy" id="105296"/>
    <lineage>
        <taxon>Eukaryota</taxon>
        <taxon>Metazoa</taxon>
        <taxon>Chordata</taxon>
        <taxon>Craniata</taxon>
        <taxon>Vertebrata</taxon>
        <taxon>Euteleostomi</taxon>
        <taxon>Mammalia</taxon>
        <taxon>Eutheria</taxon>
        <taxon>Euarchontoglires</taxon>
        <taxon>Glires</taxon>
        <taxon>Rodentia</taxon>
        <taxon>Myomorpha</taxon>
        <taxon>Muroidea</taxon>
        <taxon>Muridae</taxon>
        <taxon>Murinae</taxon>
        <taxon>Apodemus</taxon>
    </lineage>
</organism>
<name>A0ABQ0EFJ3_APOSI</name>
<sequence length="255" mass="28794">MIHTVLALVVTETSVYLECNLQYLRKHWEEGAGALEEQALPKKQGKFIVAQKQTLLFRWPHYGSPLTGESLPLGTLVISLQQLQGAGHLVLREALVDERLRVSPIQVELDLKYQPPEGAAGTWAEEDFGTPIRDSLELTIPNVGFQDLEPGEAQLERRAVALGRRLARSLGAQDDEDERSWSWRRRRRRRRKRRGDFWGGVQPLKRPRPGLSRGDPFKVCKAQDFQVGVTVLEAQKLVGVNINPMWLFASGISAE</sequence>
<reference evidence="1 2" key="1">
    <citation type="submission" date="2024-08" db="EMBL/GenBank/DDBJ databases">
        <title>The draft genome of Apodemus speciosus.</title>
        <authorList>
            <person name="Nabeshima K."/>
            <person name="Suzuki S."/>
            <person name="Onuma M."/>
        </authorList>
    </citation>
    <scope>NUCLEOTIDE SEQUENCE [LARGE SCALE GENOMIC DNA]</scope>
    <source>
        <strain evidence="1">IB14-021</strain>
    </source>
</reference>
<comment type="caution">
    <text evidence="1">The sequence shown here is derived from an EMBL/GenBank/DDBJ whole genome shotgun (WGS) entry which is preliminary data.</text>
</comment>
<evidence type="ECO:0000313" key="1">
    <source>
        <dbReference type="EMBL" id="GAB1285852.1"/>
    </source>
</evidence>
<accession>A0ABQ0EFJ3</accession>